<proteinExistence type="inferred from homology"/>
<dbReference type="Gene3D" id="3.40.50.720">
    <property type="entry name" value="NAD(P)-binding Rossmann-like Domain"/>
    <property type="match status" value="1"/>
</dbReference>
<gene>
    <name evidence="5" type="ORF">HNQ94_003565</name>
</gene>
<evidence type="ECO:0000313" key="5">
    <source>
        <dbReference type="EMBL" id="MBB6455070.1"/>
    </source>
</evidence>
<keyword evidence="6" id="KW-1185">Reference proteome</keyword>
<organism evidence="5 6">
    <name type="scientific">Salirhabdus euzebyi</name>
    <dbReference type="NCBI Taxonomy" id="394506"/>
    <lineage>
        <taxon>Bacteria</taxon>
        <taxon>Bacillati</taxon>
        <taxon>Bacillota</taxon>
        <taxon>Bacilli</taxon>
        <taxon>Bacillales</taxon>
        <taxon>Bacillaceae</taxon>
        <taxon>Salirhabdus</taxon>
    </lineage>
</organism>
<dbReference type="EMBL" id="JACHGH010000015">
    <property type="protein sequence ID" value="MBB6455070.1"/>
    <property type="molecule type" value="Genomic_DNA"/>
</dbReference>
<name>A0A841Q9I7_9BACI</name>
<evidence type="ECO:0000313" key="6">
    <source>
        <dbReference type="Proteomes" id="UP000581688"/>
    </source>
</evidence>
<protein>
    <submittedName>
        <fullName evidence="5">Putative dehydrogenase</fullName>
    </submittedName>
</protein>
<dbReference type="GO" id="GO:0016491">
    <property type="term" value="F:oxidoreductase activity"/>
    <property type="evidence" value="ECO:0007669"/>
    <property type="project" value="UniProtKB-KW"/>
</dbReference>
<evidence type="ECO:0000256" key="2">
    <source>
        <dbReference type="ARBA" id="ARBA00023002"/>
    </source>
</evidence>
<evidence type="ECO:0000259" key="4">
    <source>
        <dbReference type="Pfam" id="PF22725"/>
    </source>
</evidence>
<dbReference type="Pfam" id="PF22725">
    <property type="entry name" value="GFO_IDH_MocA_C3"/>
    <property type="match status" value="1"/>
</dbReference>
<dbReference type="Pfam" id="PF01408">
    <property type="entry name" value="GFO_IDH_MocA"/>
    <property type="match status" value="1"/>
</dbReference>
<dbReference type="AlphaFoldDB" id="A0A841Q9I7"/>
<comment type="caution">
    <text evidence="5">The sequence shown here is derived from an EMBL/GenBank/DDBJ whole genome shotgun (WGS) entry which is preliminary data.</text>
</comment>
<feature type="domain" description="Gfo/Idh/MocA-like oxidoreductase N-terminal" evidence="3">
    <location>
        <begin position="4"/>
        <end position="122"/>
    </location>
</feature>
<dbReference type="InterPro" id="IPR050984">
    <property type="entry name" value="Gfo/Idh/MocA_domain"/>
</dbReference>
<dbReference type="SUPFAM" id="SSF51735">
    <property type="entry name" value="NAD(P)-binding Rossmann-fold domains"/>
    <property type="match status" value="1"/>
</dbReference>
<dbReference type="InterPro" id="IPR055170">
    <property type="entry name" value="GFO_IDH_MocA-like_dom"/>
</dbReference>
<dbReference type="PANTHER" id="PTHR22604">
    <property type="entry name" value="OXIDOREDUCTASES"/>
    <property type="match status" value="1"/>
</dbReference>
<comment type="similarity">
    <text evidence="1">Belongs to the Gfo/Idh/MocA family.</text>
</comment>
<evidence type="ECO:0000259" key="3">
    <source>
        <dbReference type="Pfam" id="PF01408"/>
    </source>
</evidence>
<evidence type="ECO:0000256" key="1">
    <source>
        <dbReference type="ARBA" id="ARBA00010928"/>
    </source>
</evidence>
<keyword evidence="2" id="KW-0560">Oxidoreductase</keyword>
<dbReference type="Proteomes" id="UP000581688">
    <property type="component" value="Unassembled WGS sequence"/>
</dbReference>
<accession>A0A841Q9I7</accession>
<dbReference type="PANTHER" id="PTHR22604:SF105">
    <property type="entry name" value="TRANS-1,2-DIHYDROBENZENE-1,2-DIOL DEHYDROGENASE"/>
    <property type="match status" value="1"/>
</dbReference>
<dbReference type="InterPro" id="IPR000683">
    <property type="entry name" value="Gfo/Idh/MocA-like_OxRdtase_N"/>
</dbReference>
<dbReference type="InterPro" id="IPR036291">
    <property type="entry name" value="NAD(P)-bd_dom_sf"/>
</dbReference>
<reference evidence="5 6" key="1">
    <citation type="submission" date="2020-08" db="EMBL/GenBank/DDBJ databases">
        <title>Genomic Encyclopedia of Type Strains, Phase IV (KMG-IV): sequencing the most valuable type-strain genomes for metagenomic binning, comparative biology and taxonomic classification.</title>
        <authorList>
            <person name="Goeker M."/>
        </authorList>
    </citation>
    <scope>NUCLEOTIDE SEQUENCE [LARGE SCALE GENOMIC DNA]</scope>
    <source>
        <strain evidence="5 6">DSM 19612</strain>
    </source>
</reference>
<dbReference type="SUPFAM" id="SSF55347">
    <property type="entry name" value="Glyceraldehyde-3-phosphate dehydrogenase-like, C-terminal domain"/>
    <property type="match status" value="1"/>
</dbReference>
<dbReference type="RefSeq" id="WP_174497546.1">
    <property type="nucleotide sequence ID" value="NZ_CADDWK010000016.1"/>
</dbReference>
<feature type="domain" description="GFO/IDH/MocA-like oxidoreductase" evidence="4">
    <location>
        <begin position="132"/>
        <end position="248"/>
    </location>
</feature>
<sequence>MTKIRWGILSTANIAQKALIPAIGRAENAEVVAIGSGNPNVKEVAEKFNIPTVYNSYDALLDDPNLDAVYIPLPNHLHKEWVMKAAQKGKHVLSEKPAALNAEETKELVEACKKHGMKYMEAFMYQFHGQHKRVKEIIASGEIGDVQLMKSSFSFFMANPEGNIRMDPKMGGGSIYDIGCYCIHSIRHILDDEPEEIYVEADMHPEYNIDNSAYGIFKMKSGVRAMFDCSFTMPFRTAYEVIGSEGVIKVPRAFRPDKNDHEGLIVIEKEDNVREEIVVTDQYKTQVEHLSNAILENKDPIYSGEDTIKNMKIIDACYESIKQNTK</sequence>
<dbReference type="GO" id="GO:0000166">
    <property type="term" value="F:nucleotide binding"/>
    <property type="evidence" value="ECO:0007669"/>
    <property type="project" value="InterPro"/>
</dbReference>
<dbReference type="Gene3D" id="3.30.360.10">
    <property type="entry name" value="Dihydrodipicolinate Reductase, domain 2"/>
    <property type="match status" value="1"/>
</dbReference>